<protein>
    <submittedName>
        <fullName evidence="2">Uncharacterized protein</fullName>
    </submittedName>
</protein>
<keyword evidence="1" id="KW-0472">Membrane</keyword>
<reference evidence="2" key="1">
    <citation type="submission" date="2006-03" db="EMBL/GenBank/DDBJ databases">
        <title>Complete sequence of Rhodopseudomonas palustris BisB18.</title>
        <authorList>
            <consortium name="US DOE Joint Genome Institute"/>
            <person name="Copeland A."/>
            <person name="Lucas S."/>
            <person name="Lapidus A."/>
            <person name="Barry K."/>
            <person name="Detter J.C."/>
            <person name="Glavina del Rio T."/>
            <person name="Hammon N."/>
            <person name="Israni S."/>
            <person name="Dalin E."/>
            <person name="Tice H."/>
            <person name="Pitluck S."/>
            <person name="Chain P."/>
            <person name="Malfatti S."/>
            <person name="Shin M."/>
            <person name="Vergez L."/>
            <person name="Schmutz J."/>
            <person name="Larimer F."/>
            <person name="Land M."/>
            <person name="Hauser L."/>
            <person name="Pelletier D.A."/>
            <person name="Kyrpides N."/>
            <person name="Anderson I."/>
            <person name="Oda Y."/>
            <person name="Harwood C.S."/>
            <person name="Richardson P."/>
        </authorList>
    </citation>
    <scope>NUCLEOTIDE SEQUENCE [LARGE SCALE GENOMIC DNA]</scope>
    <source>
        <strain evidence="2">BisB18</strain>
    </source>
</reference>
<accession>Q218P5</accession>
<keyword evidence="1" id="KW-0812">Transmembrane</keyword>
<evidence type="ECO:0000256" key="1">
    <source>
        <dbReference type="SAM" id="Phobius"/>
    </source>
</evidence>
<name>Q218P5_RHOPB</name>
<dbReference type="AlphaFoldDB" id="Q218P5"/>
<gene>
    <name evidence="2" type="ordered locus">RPC_1579</name>
</gene>
<keyword evidence="1" id="KW-1133">Transmembrane helix</keyword>
<organism evidence="2">
    <name type="scientific">Rhodopseudomonas palustris (strain BisB18)</name>
    <dbReference type="NCBI Taxonomy" id="316056"/>
    <lineage>
        <taxon>Bacteria</taxon>
        <taxon>Pseudomonadati</taxon>
        <taxon>Pseudomonadota</taxon>
        <taxon>Alphaproteobacteria</taxon>
        <taxon>Hyphomicrobiales</taxon>
        <taxon>Nitrobacteraceae</taxon>
        <taxon>Rhodopseudomonas</taxon>
    </lineage>
</organism>
<evidence type="ECO:0000313" key="2">
    <source>
        <dbReference type="EMBL" id="ABD87141.1"/>
    </source>
</evidence>
<dbReference type="KEGG" id="rpc:RPC_1579"/>
<proteinExistence type="predicted"/>
<feature type="transmembrane region" description="Helical" evidence="1">
    <location>
        <begin position="187"/>
        <end position="211"/>
    </location>
</feature>
<sequence length="259" mass="28725">MMSAWIERLVIPLLLMIIGGIGTVAWQYISAQEISYVTADMKFVETPNPFYGADSRQLADLEKAVSVVTGFAASALPFRAEKFSRVAVITFRNFSNVRSKEVELIARDDSILYSTASLDPKRAVMGRRIKLQPIDPMETSVVYAVVSGWPYSVPANISAVHDNKKLNIFSNESEDVANTFAAAVAQFPMIVTALLFAGALTIIILCISIPLQIAQAVSPKFRYWLITDALLKQHLEVIRRVEEDHPERIAKLRAPTVQA</sequence>
<feature type="transmembrane region" description="Helical" evidence="1">
    <location>
        <begin position="9"/>
        <end position="29"/>
    </location>
</feature>
<dbReference type="EMBL" id="CP000301">
    <property type="protein sequence ID" value="ABD87141.1"/>
    <property type="molecule type" value="Genomic_DNA"/>
</dbReference>
<dbReference type="HOGENOM" id="CLU_1073162_0_0_5"/>